<organism evidence="2 3">
    <name type="scientific">Arthrobacter flavus</name>
    <dbReference type="NCBI Taxonomy" id="95172"/>
    <lineage>
        <taxon>Bacteria</taxon>
        <taxon>Bacillati</taxon>
        <taxon>Actinomycetota</taxon>
        <taxon>Actinomycetes</taxon>
        <taxon>Micrococcales</taxon>
        <taxon>Micrococcaceae</taxon>
        <taxon>Arthrobacter</taxon>
    </lineage>
</organism>
<feature type="transmembrane region" description="Helical" evidence="1">
    <location>
        <begin position="7"/>
        <end position="23"/>
    </location>
</feature>
<protein>
    <submittedName>
        <fullName evidence="2">Uncharacterized protein</fullName>
    </submittedName>
</protein>
<keyword evidence="1" id="KW-0472">Membrane</keyword>
<name>A0ABW4QBY8_9MICC</name>
<evidence type="ECO:0000256" key="1">
    <source>
        <dbReference type="SAM" id="Phobius"/>
    </source>
</evidence>
<proteinExistence type="predicted"/>
<feature type="transmembrane region" description="Helical" evidence="1">
    <location>
        <begin position="43"/>
        <end position="61"/>
    </location>
</feature>
<reference evidence="3" key="1">
    <citation type="journal article" date="2019" name="Int. J. Syst. Evol. Microbiol.">
        <title>The Global Catalogue of Microorganisms (GCM) 10K type strain sequencing project: providing services to taxonomists for standard genome sequencing and annotation.</title>
        <authorList>
            <consortium name="The Broad Institute Genomics Platform"/>
            <consortium name="The Broad Institute Genome Sequencing Center for Infectious Disease"/>
            <person name="Wu L."/>
            <person name="Ma J."/>
        </authorList>
    </citation>
    <scope>NUCLEOTIDE SEQUENCE [LARGE SCALE GENOMIC DNA]</scope>
    <source>
        <strain evidence="3">JCM 11496</strain>
    </source>
</reference>
<dbReference type="Proteomes" id="UP001597307">
    <property type="component" value="Unassembled WGS sequence"/>
</dbReference>
<gene>
    <name evidence="2" type="ORF">ACFSFX_16750</name>
</gene>
<dbReference type="RefSeq" id="WP_343881803.1">
    <property type="nucleotide sequence ID" value="NZ_BAAAIJ010000059.1"/>
</dbReference>
<keyword evidence="3" id="KW-1185">Reference proteome</keyword>
<evidence type="ECO:0000313" key="2">
    <source>
        <dbReference type="EMBL" id="MFD1848235.1"/>
    </source>
</evidence>
<dbReference type="EMBL" id="JBHUGA010000067">
    <property type="protein sequence ID" value="MFD1848235.1"/>
    <property type="molecule type" value="Genomic_DNA"/>
</dbReference>
<accession>A0ABW4QBY8</accession>
<comment type="caution">
    <text evidence="2">The sequence shown here is derived from an EMBL/GenBank/DDBJ whole genome shotgun (WGS) entry which is preliminary data.</text>
</comment>
<evidence type="ECO:0000313" key="3">
    <source>
        <dbReference type="Proteomes" id="UP001597307"/>
    </source>
</evidence>
<sequence length="84" mass="9655">MKHQIVALRLLGYLFYAYGIYVIERAYNGLSSCTWQSSPWPCGRWYALELTFAAVFSSLPYRDRFGSYLPRTPSCRLSFSIPSG</sequence>
<keyword evidence="1" id="KW-1133">Transmembrane helix</keyword>
<keyword evidence="1" id="KW-0812">Transmembrane</keyword>